<evidence type="ECO:0000256" key="2">
    <source>
        <dbReference type="ARBA" id="ARBA00023125"/>
    </source>
</evidence>
<dbReference type="PROSITE" id="PS00356">
    <property type="entry name" value="HTH_LACI_1"/>
    <property type="match status" value="1"/>
</dbReference>
<dbReference type="PRINTS" id="PR00036">
    <property type="entry name" value="HTHLACI"/>
</dbReference>
<dbReference type="GO" id="GO:0000976">
    <property type="term" value="F:transcription cis-regulatory region binding"/>
    <property type="evidence" value="ECO:0007669"/>
    <property type="project" value="TreeGrafter"/>
</dbReference>
<dbReference type="InterPro" id="IPR000843">
    <property type="entry name" value="HTH_LacI"/>
</dbReference>
<evidence type="ECO:0000256" key="3">
    <source>
        <dbReference type="ARBA" id="ARBA00023163"/>
    </source>
</evidence>
<dbReference type="Pfam" id="PF00356">
    <property type="entry name" value="LacI"/>
    <property type="match status" value="1"/>
</dbReference>
<dbReference type="Proteomes" id="UP000799092">
    <property type="component" value="Unassembled WGS sequence"/>
</dbReference>
<dbReference type="GO" id="GO:0003700">
    <property type="term" value="F:DNA-binding transcription factor activity"/>
    <property type="evidence" value="ECO:0007669"/>
    <property type="project" value="TreeGrafter"/>
</dbReference>
<keyword evidence="1" id="KW-0805">Transcription regulation</keyword>
<reference evidence="5" key="1">
    <citation type="submission" date="2019-11" db="EMBL/GenBank/DDBJ databases">
        <authorList>
            <person name="Li J."/>
        </authorList>
    </citation>
    <scope>NUCLEOTIDE SEQUENCE</scope>
    <source>
        <strain evidence="5">B6B</strain>
    </source>
</reference>
<dbReference type="PANTHER" id="PTHR30146:SF109">
    <property type="entry name" value="HTH-TYPE TRANSCRIPTIONAL REGULATOR GALS"/>
    <property type="match status" value="1"/>
</dbReference>
<dbReference type="Gene3D" id="3.40.50.2300">
    <property type="match status" value="2"/>
</dbReference>
<proteinExistence type="predicted"/>
<keyword evidence="3" id="KW-0804">Transcription</keyword>
<feature type="domain" description="HTH lacI-type" evidence="4">
    <location>
        <begin position="3"/>
        <end position="57"/>
    </location>
</feature>
<dbReference type="SUPFAM" id="SSF47413">
    <property type="entry name" value="lambda repressor-like DNA-binding domains"/>
    <property type="match status" value="1"/>
</dbReference>
<gene>
    <name evidence="5" type="ORF">GH741_01520</name>
</gene>
<evidence type="ECO:0000313" key="5">
    <source>
        <dbReference type="EMBL" id="MRH41350.1"/>
    </source>
</evidence>
<evidence type="ECO:0000256" key="1">
    <source>
        <dbReference type="ARBA" id="ARBA00023015"/>
    </source>
</evidence>
<dbReference type="PANTHER" id="PTHR30146">
    <property type="entry name" value="LACI-RELATED TRANSCRIPTIONAL REPRESSOR"/>
    <property type="match status" value="1"/>
</dbReference>
<evidence type="ECO:0000259" key="4">
    <source>
        <dbReference type="PROSITE" id="PS50932"/>
    </source>
</evidence>
<dbReference type="Pfam" id="PF13377">
    <property type="entry name" value="Peripla_BP_3"/>
    <property type="match status" value="1"/>
</dbReference>
<dbReference type="AlphaFoldDB" id="A0A6A8D7V6"/>
<dbReference type="SUPFAM" id="SSF53822">
    <property type="entry name" value="Periplasmic binding protein-like I"/>
    <property type="match status" value="1"/>
</dbReference>
<sequence>MNITIKDIASIAGVSYSTVSKALNDSSLVKENTKRKIVKIAKDLGYEPNFAAQRLVSKNTKVIGLIWPTIERTVLATLVTKISNEMAKTPYSMILSVDPIQKSLDTFKKFQVDGVILFGENTLTEINPNSIPLISYGVSGKKNYHYPIIDANHMKAMDDAINYLYELGHRNIKYVGNISPTDPLQMEKYQGFTKAMEKYNISYTNEDILDTGGLDWYHGYHAVDKMLKSNHLPTAIVGGSYDISGGIIRSLKENNVHIPDEISVISYDNIPQMAHLEIPLTCIGVSVEELAEKIVHSAITLIETKKLDSEVTKMIPSLVERASCATVRNN</sequence>
<accession>A0A6A8D7V6</accession>
<dbReference type="EMBL" id="WJNG01000002">
    <property type="protein sequence ID" value="MRH41350.1"/>
    <property type="molecule type" value="Genomic_DNA"/>
</dbReference>
<dbReference type="InterPro" id="IPR046335">
    <property type="entry name" value="LacI/GalR-like_sensor"/>
</dbReference>
<dbReference type="OrthoDB" id="2528004at2"/>
<evidence type="ECO:0000313" key="6">
    <source>
        <dbReference type="Proteomes" id="UP000799092"/>
    </source>
</evidence>
<organism evidence="5 6">
    <name type="scientific">Aquibacillus halophilus</name>
    <dbReference type="NCBI Taxonomy" id="930132"/>
    <lineage>
        <taxon>Bacteria</taxon>
        <taxon>Bacillati</taxon>
        <taxon>Bacillota</taxon>
        <taxon>Bacilli</taxon>
        <taxon>Bacillales</taxon>
        <taxon>Bacillaceae</taxon>
        <taxon>Aquibacillus</taxon>
    </lineage>
</organism>
<name>A0A6A8D7V6_9BACI</name>
<dbReference type="CDD" id="cd01392">
    <property type="entry name" value="HTH_LacI"/>
    <property type="match status" value="1"/>
</dbReference>
<dbReference type="RefSeq" id="WP_153735021.1">
    <property type="nucleotide sequence ID" value="NZ_WJNG01000002.1"/>
</dbReference>
<dbReference type="InterPro" id="IPR028082">
    <property type="entry name" value="Peripla_BP_I"/>
</dbReference>
<dbReference type="SMART" id="SM00354">
    <property type="entry name" value="HTH_LACI"/>
    <property type="match status" value="1"/>
</dbReference>
<dbReference type="Gene3D" id="1.10.260.40">
    <property type="entry name" value="lambda repressor-like DNA-binding domains"/>
    <property type="match status" value="1"/>
</dbReference>
<protein>
    <submittedName>
        <fullName evidence="5">LacI family DNA-binding transcriptional regulator</fullName>
    </submittedName>
</protein>
<comment type="caution">
    <text evidence="5">The sequence shown here is derived from an EMBL/GenBank/DDBJ whole genome shotgun (WGS) entry which is preliminary data.</text>
</comment>
<dbReference type="PROSITE" id="PS50932">
    <property type="entry name" value="HTH_LACI_2"/>
    <property type="match status" value="1"/>
</dbReference>
<dbReference type="InterPro" id="IPR010982">
    <property type="entry name" value="Lambda_DNA-bd_dom_sf"/>
</dbReference>
<keyword evidence="6" id="KW-1185">Reference proteome</keyword>
<keyword evidence="2 5" id="KW-0238">DNA-binding</keyword>